<evidence type="ECO:0000313" key="3">
    <source>
        <dbReference type="Proteomes" id="UP000283469"/>
    </source>
</evidence>
<dbReference type="InterPro" id="IPR037401">
    <property type="entry name" value="SnoaL-like"/>
</dbReference>
<dbReference type="Gene3D" id="3.10.450.50">
    <property type="match status" value="1"/>
</dbReference>
<dbReference type="RefSeq" id="WP_119743879.1">
    <property type="nucleotide sequence ID" value="NZ_QVRA01000002.1"/>
</dbReference>
<sequence>MTANFSGPLEDRLAIRELLETYADAVNRVDRDLWASLWVEDSHWDLSHYPELGVVSGKAAIVELWASAMPHYPQLSFLLNPGMIRVDGDRAEARAYFSEVYAEPGTGKDKRARACYIDRLVKQDGQWFFQSRSFTIIHQS</sequence>
<proteinExistence type="predicted"/>
<dbReference type="CDD" id="cd00531">
    <property type="entry name" value="NTF2_like"/>
    <property type="match status" value="1"/>
</dbReference>
<dbReference type="AlphaFoldDB" id="A0A418YX27"/>
<reference evidence="2 3" key="1">
    <citation type="submission" date="2018-08" db="EMBL/GenBank/DDBJ databases">
        <title>Sphingobium sp. EO9.</title>
        <authorList>
            <person name="Park Y."/>
            <person name="Kim K.H."/>
            <person name="Jeon C.O."/>
        </authorList>
    </citation>
    <scope>NUCLEOTIDE SEQUENCE [LARGE SCALE GENOMIC DNA]</scope>
    <source>
        <strain evidence="2 3">EO9</strain>
    </source>
</reference>
<dbReference type="SUPFAM" id="SSF54427">
    <property type="entry name" value="NTF2-like"/>
    <property type="match status" value="1"/>
</dbReference>
<gene>
    <name evidence="2" type="ORF">D0Z70_02815</name>
</gene>
<name>A0A418YX27_9SPHN</name>
<evidence type="ECO:0000313" key="2">
    <source>
        <dbReference type="EMBL" id="RJG57165.1"/>
    </source>
</evidence>
<dbReference type="Pfam" id="PF13577">
    <property type="entry name" value="SnoaL_4"/>
    <property type="match status" value="1"/>
</dbReference>
<protein>
    <submittedName>
        <fullName evidence="2">Nuclear transport factor 2 family protein</fullName>
    </submittedName>
</protein>
<evidence type="ECO:0000259" key="1">
    <source>
        <dbReference type="Pfam" id="PF13577"/>
    </source>
</evidence>
<comment type="caution">
    <text evidence="2">The sequence shown here is derived from an EMBL/GenBank/DDBJ whole genome shotgun (WGS) entry which is preliminary data.</text>
</comment>
<accession>A0A418YX27</accession>
<keyword evidence="3" id="KW-1185">Reference proteome</keyword>
<feature type="domain" description="SnoaL-like" evidence="1">
    <location>
        <begin position="9"/>
        <end position="132"/>
    </location>
</feature>
<organism evidence="2 3">
    <name type="scientific">Sphingobium terrigena</name>
    <dbReference type="NCBI Taxonomy" id="2304063"/>
    <lineage>
        <taxon>Bacteria</taxon>
        <taxon>Pseudomonadati</taxon>
        <taxon>Pseudomonadota</taxon>
        <taxon>Alphaproteobacteria</taxon>
        <taxon>Sphingomonadales</taxon>
        <taxon>Sphingomonadaceae</taxon>
        <taxon>Sphingobium</taxon>
    </lineage>
</organism>
<dbReference type="Proteomes" id="UP000283469">
    <property type="component" value="Unassembled WGS sequence"/>
</dbReference>
<dbReference type="EMBL" id="QVRA01000002">
    <property type="protein sequence ID" value="RJG57165.1"/>
    <property type="molecule type" value="Genomic_DNA"/>
</dbReference>
<dbReference type="OrthoDB" id="7510033at2"/>
<dbReference type="InterPro" id="IPR032710">
    <property type="entry name" value="NTF2-like_dom_sf"/>
</dbReference>